<dbReference type="PATRIC" id="fig|42234.21.peg.5072"/>
<feature type="transmembrane region" description="Helical" evidence="8">
    <location>
        <begin position="353"/>
        <end position="378"/>
    </location>
</feature>
<dbReference type="GO" id="GO:0000271">
    <property type="term" value="P:polysaccharide biosynthetic process"/>
    <property type="evidence" value="ECO:0007669"/>
    <property type="project" value="InterPro"/>
</dbReference>
<comment type="similarity">
    <text evidence="2">Belongs to the glycosyltransferase 2 family.</text>
</comment>
<dbReference type="GO" id="GO:0035269">
    <property type="term" value="P:protein O-linked glycosylation via mannose"/>
    <property type="evidence" value="ECO:0007669"/>
    <property type="project" value="TreeGrafter"/>
</dbReference>
<dbReference type="InterPro" id="IPR001173">
    <property type="entry name" value="Glyco_trans_2-like"/>
</dbReference>
<dbReference type="GO" id="GO:0006488">
    <property type="term" value="P:dolichol-linked oligosaccharide biosynthetic process"/>
    <property type="evidence" value="ECO:0007669"/>
    <property type="project" value="TreeGrafter"/>
</dbReference>
<dbReference type="SUPFAM" id="SSF53448">
    <property type="entry name" value="Nucleotide-diphospho-sugar transferases"/>
    <property type="match status" value="1"/>
</dbReference>
<dbReference type="RefSeq" id="WP_050372547.1">
    <property type="nucleotide sequence ID" value="NZ_KQ257823.1"/>
</dbReference>
<evidence type="ECO:0000256" key="4">
    <source>
        <dbReference type="ARBA" id="ARBA00022679"/>
    </source>
</evidence>
<keyword evidence="3 11" id="KW-0328">Glycosyltransferase</keyword>
<evidence type="ECO:0000259" key="9">
    <source>
        <dbReference type="Pfam" id="PF00535"/>
    </source>
</evidence>
<name>A0A0L0K2D4_9ACTN</name>
<feature type="transmembrane region" description="Helical" evidence="8">
    <location>
        <begin position="286"/>
        <end position="306"/>
    </location>
</feature>
<keyword evidence="4 11" id="KW-0808">Transferase</keyword>
<dbReference type="AlphaFoldDB" id="A0A0L0K2D4"/>
<evidence type="ECO:0000256" key="1">
    <source>
        <dbReference type="ARBA" id="ARBA00004141"/>
    </source>
</evidence>
<protein>
    <submittedName>
        <fullName evidence="11">Dolichol-phosphate mannosyltransferase</fullName>
    </submittedName>
</protein>
<evidence type="ECO:0000313" key="11">
    <source>
        <dbReference type="EMBL" id="KND31966.1"/>
    </source>
</evidence>
<dbReference type="Gene3D" id="3.90.550.10">
    <property type="entry name" value="Spore Coat Polysaccharide Biosynthesis Protein SpsA, Chain A"/>
    <property type="match status" value="1"/>
</dbReference>
<reference evidence="12" key="1">
    <citation type="submission" date="2014-07" db="EMBL/GenBank/DDBJ databases">
        <title>Genome sequencing of plant-pathogenic Streptomyces species.</title>
        <authorList>
            <person name="Harrison J."/>
            <person name="Sapp M."/>
            <person name="Thwaites R."/>
            <person name="Studholme D.J."/>
        </authorList>
    </citation>
    <scope>NUCLEOTIDE SEQUENCE [LARGE SCALE GENOMIC DNA]</scope>
    <source>
        <strain evidence="12">NCPPB 4445</strain>
    </source>
</reference>
<dbReference type="EMBL" id="JPPY01000140">
    <property type="protein sequence ID" value="KND31966.1"/>
    <property type="molecule type" value="Genomic_DNA"/>
</dbReference>
<dbReference type="GO" id="GO:0006506">
    <property type="term" value="P:GPI anchor biosynthetic process"/>
    <property type="evidence" value="ECO:0007669"/>
    <property type="project" value="TreeGrafter"/>
</dbReference>
<evidence type="ECO:0000256" key="5">
    <source>
        <dbReference type="ARBA" id="ARBA00022692"/>
    </source>
</evidence>
<feature type="transmembrane region" description="Helical" evidence="8">
    <location>
        <begin position="327"/>
        <end position="347"/>
    </location>
</feature>
<organism evidence="11 12">
    <name type="scientific">Streptomyces acidiscabies</name>
    <dbReference type="NCBI Taxonomy" id="42234"/>
    <lineage>
        <taxon>Bacteria</taxon>
        <taxon>Bacillati</taxon>
        <taxon>Actinomycetota</taxon>
        <taxon>Actinomycetes</taxon>
        <taxon>Kitasatosporales</taxon>
        <taxon>Streptomycetaceae</taxon>
        <taxon>Streptomyces</taxon>
    </lineage>
</organism>
<dbReference type="InterPro" id="IPR007267">
    <property type="entry name" value="GtrA_DPMS_TM"/>
</dbReference>
<dbReference type="Pfam" id="PF00535">
    <property type="entry name" value="Glycos_transf_2"/>
    <property type="match status" value="1"/>
</dbReference>
<evidence type="ECO:0000256" key="7">
    <source>
        <dbReference type="ARBA" id="ARBA00023136"/>
    </source>
</evidence>
<keyword evidence="6 8" id="KW-1133">Transmembrane helix</keyword>
<evidence type="ECO:0000256" key="2">
    <source>
        <dbReference type="ARBA" id="ARBA00006739"/>
    </source>
</evidence>
<dbReference type="GO" id="GO:0016020">
    <property type="term" value="C:membrane"/>
    <property type="evidence" value="ECO:0007669"/>
    <property type="project" value="UniProtKB-SubCell"/>
</dbReference>
<dbReference type="GO" id="GO:0004582">
    <property type="term" value="F:dolichyl-phosphate beta-D-mannosyltransferase activity"/>
    <property type="evidence" value="ECO:0007669"/>
    <property type="project" value="InterPro"/>
</dbReference>
<dbReference type="Proteomes" id="UP000037151">
    <property type="component" value="Unassembled WGS sequence"/>
</dbReference>
<keyword evidence="5 8" id="KW-0812">Transmembrane</keyword>
<feature type="transmembrane region" description="Helical" evidence="8">
    <location>
        <begin position="260"/>
        <end position="280"/>
    </location>
</feature>
<evidence type="ECO:0000256" key="3">
    <source>
        <dbReference type="ARBA" id="ARBA00022676"/>
    </source>
</evidence>
<comment type="subcellular location">
    <subcellularLocation>
        <location evidence="1">Membrane</location>
        <topology evidence="1">Multi-pass membrane protein</topology>
    </subcellularLocation>
</comment>
<gene>
    <name evidence="11" type="ORF">IQ63_24510</name>
</gene>
<dbReference type="InterPro" id="IPR039528">
    <property type="entry name" value="DPM1-like"/>
</dbReference>
<feature type="domain" description="GtrA/DPMS transmembrane" evidence="10">
    <location>
        <begin position="262"/>
        <end position="376"/>
    </location>
</feature>
<evidence type="ECO:0000259" key="10">
    <source>
        <dbReference type="Pfam" id="PF04138"/>
    </source>
</evidence>
<proteinExistence type="inferred from homology"/>
<evidence type="ECO:0000256" key="8">
    <source>
        <dbReference type="SAM" id="Phobius"/>
    </source>
</evidence>
<keyword evidence="7 8" id="KW-0472">Membrane</keyword>
<accession>A0A0L0K2D4</accession>
<dbReference type="CDD" id="cd06442">
    <property type="entry name" value="DPM1_like"/>
    <property type="match status" value="1"/>
</dbReference>
<dbReference type="PANTHER" id="PTHR43398:SF1">
    <property type="entry name" value="DOLICHOL-PHOSPHATE MANNOSYLTRANSFERASE SUBUNIT 1"/>
    <property type="match status" value="1"/>
</dbReference>
<dbReference type="Pfam" id="PF04138">
    <property type="entry name" value="GtrA_DPMS_TM"/>
    <property type="match status" value="1"/>
</dbReference>
<feature type="domain" description="Glycosyltransferase 2-like" evidence="9">
    <location>
        <begin position="24"/>
        <end position="193"/>
    </location>
</feature>
<sequence length="387" mass="42533">MSHEYTAPVPDVREDDIPEPGAVTIVVPTFNESANIRQLLRQIRESVPRSLPCEVVFVDDSTDDTPEVIRDAAKDCPFPVTVLHREEPVGGLGGAVVEGIRTAGSDWVVVMDGDCQHPPSLVPELVATGERSGAVLVVASRYIKGGSRAGLAGGYRVAVSKGATWLTKSLFPRRLRGISDPMSGFFAIRRSVVSADVLKPLGYKILLELAVRSRPERVAEVPFVFQERFAGESKSTAAEGVRFLRHLLGLRTASPLARMIGFGLIGLSGFLPNLVALWALTRTGLHYLPAEILANQFGVAWNFVLIEHLLFRDRREHRRWWDRVGRFALLANADLVLRIPLIALFVHRFGMGALSATALALVTTFVLRFVGTEALVYLPRKKKRTTA</sequence>
<evidence type="ECO:0000313" key="12">
    <source>
        <dbReference type="Proteomes" id="UP000037151"/>
    </source>
</evidence>
<dbReference type="OrthoDB" id="9810303at2"/>
<evidence type="ECO:0000256" key="6">
    <source>
        <dbReference type="ARBA" id="ARBA00022989"/>
    </source>
</evidence>
<dbReference type="InterPro" id="IPR029044">
    <property type="entry name" value="Nucleotide-diphossugar_trans"/>
</dbReference>
<dbReference type="PANTHER" id="PTHR43398">
    <property type="entry name" value="DOLICHOL-PHOSPHATE MANNOSYLTRANSFERASE SUBUNIT 1"/>
    <property type="match status" value="1"/>
</dbReference>
<comment type="caution">
    <text evidence="11">The sequence shown here is derived from an EMBL/GenBank/DDBJ whole genome shotgun (WGS) entry which is preliminary data.</text>
</comment>